<keyword evidence="1" id="KW-0175">Coiled coil</keyword>
<name>A0ABN8SMD9_9CNID</name>
<comment type="caution">
    <text evidence="2">The sequence shown here is derived from an EMBL/GenBank/DDBJ whole genome shotgun (WGS) entry which is preliminary data.</text>
</comment>
<evidence type="ECO:0000313" key="3">
    <source>
        <dbReference type="Proteomes" id="UP001159427"/>
    </source>
</evidence>
<accession>A0ABN8SMD9</accession>
<keyword evidence="3" id="KW-1185">Reference proteome</keyword>
<dbReference type="Proteomes" id="UP001159427">
    <property type="component" value="Unassembled WGS sequence"/>
</dbReference>
<evidence type="ECO:0000313" key="2">
    <source>
        <dbReference type="EMBL" id="CAH3192181.1"/>
    </source>
</evidence>
<gene>
    <name evidence="2" type="ORF">PEVE_00023435</name>
</gene>
<proteinExistence type="predicted"/>
<reference evidence="2 3" key="1">
    <citation type="submission" date="2022-05" db="EMBL/GenBank/DDBJ databases">
        <authorList>
            <consortium name="Genoscope - CEA"/>
            <person name="William W."/>
        </authorList>
    </citation>
    <scope>NUCLEOTIDE SEQUENCE [LARGE SCALE GENOMIC DNA]</scope>
</reference>
<dbReference type="EMBL" id="CALNXI010003106">
    <property type="protein sequence ID" value="CAH3192181.1"/>
    <property type="molecule type" value="Genomic_DNA"/>
</dbReference>
<evidence type="ECO:0000256" key="1">
    <source>
        <dbReference type="SAM" id="Coils"/>
    </source>
</evidence>
<organism evidence="2 3">
    <name type="scientific">Porites evermanni</name>
    <dbReference type="NCBI Taxonomy" id="104178"/>
    <lineage>
        <taxon>Eukaryota</taxon>
        <taxon>Metazoa</taxon>
        <taxon>Cnidaria</taxon>
        <taxon>Anthozoa</taxon>
        <taxon>Hexacorallia</taxon>
        <taxon>Scleractinia</taxon>
        <taxon>Fungiina</taxon>
        <taxon>Poritidae</taxon>
        <taxon>Porites</taxon>
    </lineage>
</organism>
<sequence length="599" mass="69458">MLLKKIEDISQQNAQLQKKNEDLHDETRRLQRKLKGDTSFSTLFQQFHKALTKYYNDGGQSLYDPSKMERFCEEHAPGMFEDIYDAIFNDEKRSPSKKRRKLQKSRVVAVLHNLSFFRNQKNNRLQKANGLNLKFGGASYNSLMAGQVMGYSVHPNSVRNYQKELANKNQTEIGKVIKEATEKKIHIMLIEDDIHFIHAPQHPTCSTTSTAWHMCTGLMDIQPSISAIPRPANCQKLYHIVPVVSKTGAIKQCRGGVSTGAILEHFKESISHFFESTYMATLSPQHRTIKMSDAKKSCENLRVYSDEARDELDLLKTTWLIDEFLQNLKSVPDYETSLNHLLTEAPDLQQYLRHYVSFITGDFPTWKYNKKIVAKWDPTVDPESPVPSLIPWQGPFHVSLNGEESTVLLFRPLFEKLYKALFGRNKVLPNRPKPHKIVTLTTVAFGGWSIVREQVLQLFEPLCKDPEYMLLLHLFDELLLLLFFLYNTVFRGGDFDHWLEALLRVSLMFITFRRRNCDKATLCQLSDVIHHLKENAEVSSTIRKFLQTLTEKKVEIFHSVLRRNVIVWALPAEIRTMAHALSGRRFDCEFVEWFLPQYM</sequence>
<feature type="coiled-coil region" evidence="1">
    <location>
        <begin position="6"/>
        <end position="33"/>
    </location>
</feature>
<protein>
    <submittedName>
        <fullName evidence="2">Uncharacterized protein</fullName>
    </submittedName>
</protein>